<dbReference type="Proteomes" id="UP000276133">
    <property type="component" value="Unassembled WGS sequence"/>
</dbReference>
<keyword evidence="1" id="KW-1133">Transmembrane helix</keyword>
<organism evidence="2 3">
    <name type="scientific">Brachionus plicatilis</name>
    <name type="common">Marine rotifer</name>
    <name type="synonym">Brachionus muelleri</name>
    <dbReference type="NCBI Taxonomy" id="10195"/>
    <lineage>
        <taxon>Eukaryota</taxon>
        <taxon>Metazoa</taxon>
        <taxon>Spiralia</taxon>
        <taxon>Gnathifera</taxon>
        <taxon>Rotifera</taxon>
        <taxon>Eurotatoria</taxon>
        <taxon>Monogononta</taxon>
        <taxon>Pseudotrocha</taxon>
        <taxon>Ploima</taxon>
        <taxon>Brachionidae</taxon>
        <taxon>Brachionus</taxon>
    </lineage>
</organism>
<feature type="transmembrane region" description="Helical" evidence="1">
    <location>
        <begin position="48"/>
        <end position="70"/>
    </location>
</feature>
<proteinExistence type="predicted"/>
<evidence type="ECO:0000313" key="3">
    <source>
        <dbReference type="Proteomes" id="UP000276133"/>
    </source>
</evidence>
<keyword evidence="3" id="KW-1185">Reference proteome</keyword>
<reference evidence="2 3" key="1">
    <citation type="journal article" date="2018" name="Sci. Rep.">
        <title>Genomic signatures of local adaptation to the degree of environmental predictability in rotifers.</title>
        <authorList>
            <person name="Franch-Gras L."/>
            <person name="Hahn C."/>
            <person name="Garcia-Roger E.M."/>
            <person name="Carmona M.J."/>
            <person name="Serra M."/>
            <person name="Gomez A."/>
        </authorList>
    </citation>
    <scope>NUCLEOTIDE SEQUENCE [LARGE SCALE GENOMIC DNA]</scope>
    <source>
        <strain evidence="2">HYR1</strain>
    </source>
</reference>
<keyword evidence="1" id="KW-0812">Transmembrane</keyword>
<dbReference type="AlphaFoldDB" id="A0A3M7PUH8"/>
<accession>A0A3M7PUH8</accession>
<protein>
    <submittedName>
        <fullName evidence="2">Uncharacterized protein</fullName>
    </submittedName>
</protein>
<comment type="caution">
    <text evidence="2">The sequence shown here is derived from an EMBL/GenBank/DDBJ whole genome shotgun (WGS) entry which is preliminary data.</text>
</comment>
<gene>
    <name evidence="2" type="ORF">BpHYR1_011960</name>
</gene>
<evidence type="ECO:0000313" key="2">
    <source>
        <dbReference type="EMBL" id="RNA02391.1"/>
    </source>
</evidence>
<keyword evidence="1" id="KW-0472">Membrane</keyword>
<name>A0A3M7PUH8_BRAPC</name>
<dbReference type="EMBL" id="REGN01008910">
    <property type="protein sequence ID" value="RNA02391.1"/>
    <property type="molecule type" value="Genomic_DNA"/>
</dbReference>
<evidence type="ECO:0000256" key="1">
    <source>
        <dbReference type="SAM" id="Phobius"/>
    </source>
</evidence>
<sequence>MKFYTNLEFYENFHLMNNERYGDEMAVGNGIVQIFCNFTNQSTFLIRFVHLFFVIEIMFRSNSFTLKYAWRTKRFKR</sequence>